<dbReference type="PANTHER" id="PTHR21726">
    <property type="entry name" value="PHOSPHATIDYLINOSITOL N-ACETYLGLUCOSAMINYLTRANSFERASE SUBUNIT P DOWN SYNDROME CRITICAL REGION PROTEIN 5 -RELATED"/>
    <property type="match status" value="1"/>
</dbReference>
<evidence type="ECO:0000313" key="4">
    <source>
        <dbReference type="EMBL" id="OIW06423.1"/>
    </source>
</evidence>
<feature type="compositionally biased region" description="Basic residues" evidence="1">
    <location>
        <begin position="212"/>
        <end position="223"/>
    </location>
</feature>
<gene>
    <name evidence="4" type="ORF">TanjilG_05194</name>
</gene>
<evidence type="ECO:0000313" key="5">
    <source>
        <dbReference type="Proteomes" id="UP000188354"/>
    </source>
</evidence>
<protein>
    <recommendedName>
        <fullName evidence="6">DUF4378 domain-containing protein</fullName>
    </recommendedName>
</protein>
<dbReference type="Pfam" id="PF14383">
    <property type="entry name" value="VARLMGL"/>
    <property type="match status" value="1"/>
</dbReference>
<feature type="region of interest" description="Disordered" evidence="1">
    <location>
        <begin position="1"/>
        <end position="26"/>
    </location>
</feature>
<sequence>MNDTTNTGKLSFSSSSSSLSITEKKKKKNQRSYGCMNIFCQLFDWNKRLTKKNLFSKKLLTLGHARAKQASSKKFIGDVKIPNSKPNLIANENNGGFPSAENGGNPVIEIEQKHEMRVPGLVARLIGVESFPDSQQDKSNEASFCYTCGVVEKESLGNHSSKADKCGVDSEIGVVEHDLRPHKIQKLGTNERRAVTRFGAEPSQIKSVLSRARKYNQRQHHPKPASPLKSPRISSRKTGPRSSRLIGGVTKILEPGLHASSRAKCSLTSASIHTPKNGIVTERVGTRSAYLEAQSDYDAGIANSSMEHTSCQNCGNLLVDCKPDVKALPHISLPNVSDVFTDSSLVLAPKERSLMPFHEHDIVFLESQEKNLVSVANEEEGKSNVQLCKESMTGRMPIFREGPDKWNSSCQPCIKDEASSFVFKHKTLTSNVNETKDFVALNRSLSGRTRMRSPTEENDSEFVLEGKPCSKPDDSLPWASTLELKRKTRQVEGMPSVNLVAVEPRNLSSDAHRGKMRDFNASSRTSSNVKRKRGVQQKTYKVNDNKVNEVVSFTSNSPFKQMIVLPCGREGTTSDNEMKKYLQGPLPFREDAIGAFLRQKLDELCSQEDGKLDIGYPPKKPTSMILRELISALSSEHLKSPDDHIFEDKYVTSGERLLRSSSFANHLSHESVLQTSFSSSSLDESSGHGSHPDPINCSCDKLGQLELDAELLDSATTFNKGKVGCEILTKLVDQVTTILQSLNFFGTRLTKSKFNHMKDVILNAELVLRNVTEQNEDGVPQLLISCFLRDNLDAMANDATWKDFNAIVDCDDDSKERIQLKAFLLDCVIEYLESNCSQYYDNVFKTFSAWTKLPLCAKAEKLVQEVKREIKKWSWIARMEPYGITEWDMSHSLVKWNDFDIEAFEASIDIDEDLLQTLIDEIVEDLVDSSTAS</sequence>
<feature type="domain" description="DUF3741" evidence="3">
    <location>
        <begin position="110"/>
        <end position="135"/>
    </location>
</feature>
<dbReference type="EMBL" id="CM007368">
    <property type="protein sequence ID" value="OIW06423.1"/>
    <property type="molecule type" value="Genomic_DNA"/>
</dbReference>
<evidence type="ECO:0000259" key="3">
    <source>
        <dbReference type="Pfam" id="PF14383"/>
    </source>
</evidence>
<reference evidence="4 5" key="1">
    <citation type="journal article" date="2017" name="Plant Biotechnol. J.">
        <title>A comprehensive draft genome sequence for lupin (Lupinus angustifolius), an emerging health food: insights into plant-microbe interactions and legume evolution.</title>
        <authorList>
            <person name="Hane J.K."/>
            <person name="Ming Y."/>
            <person name="Kamphuis L.G."/>
            <person name="Nelson M.N."/>
            <person name="Garg G."/>
            <person name="Atkins C.A."/>
            <person name="Bayer P.E."/>
            <person name="Bravo A."/>
            <person name="Bringans S."/>
            <person name="Cannon S."/>
            <person name="Edwards D."/>
            <person name="Foley R."/>
            <person name="Gao L.L."/>
            <person name="Harrison M.J."/>
            <person name="Huang W."/>
            <person name="Hurgobin B."/>
            <person name="Li S."/>
            <person name="Liu C.W."/>
            <person name="McGrath A."/>
            <person name="Morahan G."/>
            <person name="Murray J."/>
            <person name="Weller J."/>
            <person name="Jian J."/>
            <person name="Singh K.B."/>
        </authorList>
    </citation>
    <scope>NUCLEOTIDE SEQUENCE</scope>
    <source>
        <strain evidence="5">cv. Tanjil</strain>
        <tissue evidence="4">Whole plant</tissue>
    </source>
</reference>
<keyword evidence="5" id="KW-1185">Reference proteome</keyword>
<name>A0A4P1RB18_LUPAN</name>
<dbReference type="InterPro" id="IPR032795">
    <property type="entry name" value="DUF3741-assoc"/>
</dbReference>
<dbReference type="OrthoDB" id="1928505at2759"/>
<dbReference type="PANTHER" id="PTHR21726:SF61">
    <property type="entry name" value="DNAA INITIATOR-ASSOCIATING PROTEIN"/>
    <property type="match status" value="1"/>
</dbReference>
<organism evidence="4 5">
    <name type="scientific">Lupinus angustifolius</name>
    <name type="common">Narrow-leaved blue lupine</name>
    <dbReference type="NCBI Taxonomy" id="3871"/>
    <lineage>
        <taxon>Eukaryota</taxon>
        <taxon>Viridiplantae</taxon>
        <taxon>Streptophyta</taxon>
        <taxon>Embryophyta</taxon>
        <taxon>Tracheophyta</taxon>
        <taxon>Spermatophyta</taxon>
        <taxon>Magnoliopsida</taxon>
        <taxon>eudicotyledons</taxon>
        <taxon>Gunneridae</taxon>
        <taxon>Pentapetalae</taxon>
        <taxon>rosids</taxon>
        <taxon>fabids</taxon>
        <taxon>Fabales</taxon>
        <taxon>Fabaceae</taxon>
        <taxon>Papilionoideae</taxon>
        <taxon>50 kb inversion clade</taxon>
        <taxon>genistoids sensu lato</taxon>
        <taxon>core genistoids</taxon>
        <taxon>Genisteae</taxon>
        <taxon>Lupinus</taxon>
    </lineage>
</organism>
<dbReference type="AlphaFoldDB" id="A0A4P1RB18"/>
<feature type="domain" description="DUF4378" evidence="2">
    <location>
        <begin position="754"/>
        <end position="921"/>
    </location>
</feature>
<dbReference type="Proteomes" id="UP000188354">
    <property type="component" value="Chromosome LG08"/>
</dbReference>
<proteinExistence type="predicted"/>
<dbReference type="KEGG" id="lang:109353745"/>
<feature type="region of interest" description="Disordered" evidence="1">
    <location>
        <begin position="212"/>
        <end position="245"/>
    </location>
</feature>
<dbReference type="STRING" id="3871.A0A4P1RB18"/>
<accession>A0A4P1RB18</accession>
<evidence type="ECO:0008006" key="6">
    <source>
        <dbReference type="Google" id="ProtNLM"/>
    </source>
</evidence>
<evidence type="ECO:0000259" key="2">
    <source>
        <dbReference type="Pfam" id="PF14309"/>
    </source>
</evidence>
<dbReference type="InterPro" id="IPR025486">
    <property type="entry name" value="DUF4378"/>
</dbReference>
<evidence type="ECO:0000256" key="1">
    <source>
        <dbReference type="SAM" id="MobiDB-lite"/>
    </source>
</evidence>
<feature type="compositionally biased region" description="Low complexity" evidence="1">
    <location>
        <begin position="9"/>
        <end position="21"/>
    </location>
</feature>
<dbReference type="Gramene" id="OIW06423">
    <property type="protein sequence ID" value="OIW06423"/>
    <property type="gene ID" value="TanjilG_05194"/>
</dbReference>
<dbReference type="Pfam" id="PF14309">
    <property type="entry name" value="DUF4378"/>
    <property type="match status" value="1"/>
</dbReference>